<proteinExistence type="predicted"/>
<evidence type="ECO:0000313" key="3">
    <source>
        <dbReference type="Proteomes" id="UP000005426"/>
    </source>
</evidence>
<dbReference type="OrthoDB" id="630895at2759"/>
<keyword evidence="3" id="KW-1185">Reference proteome</keyword>
<dbReference type="OMA" id="RTSWYCG"/>
<feature type="transmembrane region" description="Helical" evidence="1">
    <location>
        <begin position="209"/>
        <end position="232"/>
    </location>
</feature>
<keyword evidence="1" id="KW-1133">Transmembrane helix</keyword>
<accession>G9NZF9</accession>
<dbReference type="STRING" id="452589.G9NZF9"/>
<evidence type="ECO:0000256" key="1">
    <source>
        <dbReference type="SAM" id="Phobius"/>
    </source>
</evidence>
<dbReference type="KEGG" id="tatv:25783413"/>
<dbReference type="Proteomes" id="UP000005426">
    <property type="component" value="Unassembled WGS sequence"/>
</dbReference>
<dbReference type="AlphaFoldDB" id="G9NZF9"/>
<reference evidence="2 3" key="1">
    <citation type="journal article" date="2011" name="Genome Biol.">
        <title>Comparative genome sequence analysis underscores mycoparasitism as the ancestral life style of Trichoderma.</title>
        <authorList>
            <person name="Kubicek C.P."/>
            <person name="Herrera-Estrella A."/>
            <person name="Seidl-Seiboth V."/>
            <person name="Martinez D.A."/>
            <person name="Druzhinina I.S."/>
            <person name="Thon M."/>
            <person name="Zeilinger S."/>
            <person name="Casas-Flores S."/>
            <person name="Horwitz B.A."/>
            <person name="Mukherjee P.K."/>
            <person name="Mukherjee M."/>
            <person name="Kredics L."/>
            <person name="Alcaraz L.D."/>
            <person name="Aerts A."/>
            <person name="Antal Z."/>
            <person name="Atanasova L."/>
            <person name="Cervantes-Badillo M.G."/>
            <person name="Challacombe J."/>
            <person name="Chertkov O."/>
            <person name="McCluskey K."/>
            <person name="Coulpier F."/>
            <person name="Deshpande N."/>
            <person name="von Doehren H."/>
            <person name="Ebbole D.J."/>
            <person name="Esquivel-Naranjo E.U."/>
            <person name="Fekete E."/>
            <person name="Flipphi M."/>
            <person name="Glaser F."/>
            <person name="Gomez-Rodriguez E.Y."/>
            <person name="Gruber S."/>
            <person name="Han C."/>
            <person name="Henrissat B."/>
            <person name="Hermosa R."/>
            <person name="Hernandez-Onate M."/>
            <person name="Karaffa L."/>
            <person name="Kosti I."/>
            <person name="Le Crom S."/>
            <person name="Lindquist E."/>
            <person name="Lucas S."/>
            <person name="Luebeck M."/>
            <person name="Luebeck P.S."/>
            <person name="Margeot A."/>
            <person name="Metz B."/>
            <person name="Misra M."/>
            <person name="Nevalainen H."/>
            <person name="Omann M."/>
            <person name="Packer N."/>
            <person name="Perrone G."/>
            <person name="Uresti-Rivera E.E."/>
            <person name="Salamov A."/>
            <person name="Schmoll M."/>
            <person name="Seiboth B."/>
            <person name="Shapiro H."/>
            <person name="Sukno S."/>
            <person name="Tamayo-Ramos J.A."/>
            <person name="Tisch D."/>
            <person name="Wiest A."/>
            <person name="Wilkinson H.H."/>
            <person name="Zhang M."/>
            <person name="Coutinho P.M."/>
            <person name="Kenerley C.M."/>
            <person name="Monte E."/>
            <person name="Baker S.E."/>
            <person name="Grigoriev I.V."/>
        </authorList>
    </citation>
    <scope>NUCLEOTIDE SEQUENCE [LARGE SCALE GENOMIC DNA]</scope>
    <source>
        <strain evidence="3">ATCC 20476 / IMI 206040</strain>
    </source>
</reference>
<dbReference type="HOGENOM" id="CLU_099166_1_0_1"/>
<keyword evidence="1" id="KW-0472">Membrane</keyword>
<dbReference type="eggNOG" id="ENOG502SNN0">
    <property type="taxonomic scope" value="Eukaryota"/>
</dbReference>
<comment type="caution">
    <text evidence="2">The sequence shown here is derived from an EMBL/GenBank/DDBJ whole genome shotgun (WGS) entry which is preliminary data.</text>
</comment>
<dbReference type="EMBL" id="ABDG02000025">
    <property type="protein sequence ID" value="EHK43865.1"/>
    <property type="molecule type" value="Genomic_DNA"/>
</dbReference>
<feature type="transmembrane region" description="Helical" evidence="1">
    <location>
        <begin position="164"/>
        <end position="189"/>
    </location>
</feature>
<keyword evidence="1" id="KW-0812">Transmembrane</keyword>
<dbReference type="GeneID" id="25783413"/>
<gene>
    <name evidence="2" type="ORF">TRIATDRAFT_319205</name>
</gene>
<sequence length="238" mass="26517">MLHNLRSLRRGVFDLFINFYKLATTVHGAAWTAANKPINLFLNEADPDIRNVQTKVWRDNMVSQLNTILITTSLISSVVVSSLSWADFGSDNEGEITVVKSLWYGSLVLSITAIASASQQLVCLNRLSTYIDGLSLLRKLLSGTEDVTAGTVTPGRSLRVEQAYLWQIPVMLMNGGLYVFTIGLCVFVIDKAQRLLQQQYLKGVEMMVLFAIILLFGLFNYAVSSVALYLWIDRCTPP</sequence>
<organism evidence="2 3">
    <name type="scientific">Hypocrea atroviridis (strain ATCC 20476 / IMI 206040)</name>
    <name type="common">Trichoderma atroviride</name>
    <dbReference type="NCBI Taxonomy" id="452589"/>
    <lineage>
        <taxon>Eukaryota</taxon>
        <taxon>Fungi</taxon>
        <taxon>Dikarya</taxon>
        <taxon>Ascomycota</taxon>
        <taxon>Pezizomycotina</taxon>
        <taxon>Sordariomycetes</taxon>
        <taxon>Hypocreomycetidae</taxon>
        <taxon>Hypocreales</taxon>
        <taxon>Hypocreaceae</taxon>
        <taxon>Trichoderma</taxon>
    </lineage>
</organism>
<evidence type="ECO:0000313" key="2">
    <source>
        <dbReference type="EMBL" id="EHK43865.1"/>
    </source>
</evidence>
<protein>
    <submittedName>
        <fullName evidence="2">Uncharacterized protein</fullName>
    </submittedName>
</protein>
<name>G9NZF9_HYPAI</name>